<reference evidence="7 8" key="1">
    <citation type="submission" date="2021-04" db="EMBL/GenBank/DDBJ databases">
        <title>Chitinophaga sp. nov., isolated from the rhizosphere soil.</title>
        <authorList>
            <person name="He S."/>
        </authorList>
    </citation>
    <scope>NUCLEOTIDE SEQUENCE [LARGE SCALE GENOMIC DNA]</scope>
    <source>
        <strain evidence="7 8">2R12</strain>
    </source>
</reference>
<evidence type="ECO:0000256" key="2">
    <source>
        <dbReference type="ARBA" id="ARBA00023015"/>
    </source>
</evidence>
<dbReference type="SUPFAM" id="SSF88659">
    <property type="entry name" value="Sigma3 and sigma4 domains of RNA polymerase sigma factors"/>
    <property type="match status" value="1"/>
</dbReference>
<comment type="caution">
    <text evidence="7">The sequence shown here is derived from an EMBL/GenBank/DDBJ whole genome shotgun (WGS) entry which is preliminary data.</text>
</comment>
<evidence type="ECO:0000259" key="6">
    <source>
        <dbReference type="Pfam" id="PF08281"/>
    </source>
</evidence>
<name>A0ABS5J8U9_9BACT</name>
<evidence type="ECO:0000259" key="5">
    <source>
        <dbReference type="Pfam" id="PF04542"/>
    </source>
</evidence>
<dbReference type="PANTHER" id="PTHR43133:SF46">
    <property type="entry name" value="RNA POLYMERASE SIGMA-70 FACTOR ECF SUBFAMILY"/>
    <property type="match status" value="1"/>
</dbReference>
<keyword evidence="8" id="KW-1185">Reference proteome</keyword>
<dbReference type="Pfam" id="PF04542">
    <property type="entry name" value="Sigma70_r2"/>
    <property type="match status" value="1"/>
</dbReference>
<dbReference type="InterPro" id="IPR039425">
    <property type="entry name" value="RNA_pol_sigma-70-like"/>
</dbReference>
<dbReference type="InterPro" id="IPR013249">
    <property type="entry name" value="RNA_pol_sigma70_r4_t2"/>
</dbReference>
<sequence>MTSFLNSVDVAAFDAIYHQYHHAVFKNICLLVEQHDVAEDILQEVFLAFWNSRHQLDLAQGAGNWLFVVSYHKSLQYLKKTAAEKSKLAVYPAIREMMEDDNAVLRESRLALINEAINLLSPGKKKVFQLCRLEGKTAAEAARILGISHHTVKEYLQASSKSIRAYIASNQATVPVVGTLFLTIYLQ</sequence>
<organism evidence="7 8">
    <name type="scientific">Chitinophaga hostae</name>
    <dbReference type="NCBI Taxonomy" id="2831022"/>
    <lineage>
        <taxon>Bacteria</taxon>
        <taxon>Pseudomonadati</taxon>
        <taxon>Bacteroidota</taxon>
        <taxon>Chitinophagia</taxon>
        <taxon>Chitinophagales</taxon>
        <taxon>Chitinophagaceae</taxon>
        <taxon>Chitinophaga</taxon>
    </lineage>
</organism>
<proteinExistence type="inferred from homology"/>
<dbReference type="Gene3D" id="1.10.1740.10">
    <property type="match status" value="1"/>
</dbReference>
<dbReference type="NCBIfam" id="TIGR02937">
    <property type="entry name" value="sigma70-ECF"/>
    <property type="match status" value="1"/>
</dbReference>
<gene>
    <name evidence="7" type="ORF">KE626_27015</name>
</gene>
<evidence type="ECO:0000313" key="8">
    <source>
        <dbReference type="Proteomes" id="UP000676386"/>
    </source>
</evidence>
<dbReference type="InterPro" id="IPR014284">
    <property type="entry name" value="RNA_pol_sigma-70_dom"/>
</dbReference>
<keyword evidence="4" id="KW-0804">Transcription</keyword>
<dbReference type="EMBL" id="JAGTXB010000019">
    <property type="protein sequence ID" value="MBS0031007.1"/>
    <property type="molecule type" value="Genomic_DNA"/>
</dbReference>
<dbReference type="InterPro" id="IPR013325">
    <property type="entry name" value="RNA_pol_sigma_r2"/>
</dbReference>
<evidence type="ECO:0000256" key="1">
    <source>
        <dbReference type="ARBA" id="ARBA00010641"/>
    </source>
</evidence>
<dbReference type="RefSeq" id="WP_211976147.1">
    <property type="nucleotide sequence ID" value="NZ_CBFHAM010000103.1"/>
</dbReference>
<protein>
    <submittedName>
        <fullName evidence="7">Sigma-70 family RNA polymerase sigma factor</fullName>
    </submittedName>
</protein>
<dbReference type="InterPro" id="IPR007627">
    <property type="entry name" value="RNA_pol_sigma70_r2"/>
</dbReference>
<dbReference type="Gene3D" id="1.10.10.10">
    <property type="entry name" value="Winged helix-like DNA-binding domain superfamily/Winged helix DNA-binding domain"/>
    <property type="match status" value="1"/>
</dbReference>
<dbReference type="SUPFAM" id="SSF88946">
    <property type="entry name" value="Sigma2 domain of RNA polymerase sigma factors"/>
    <property type="match status" value="1"/>
</dbReference>
<dbReference type="Proteomes" id="UP000676386">
    <property type="component" value="Unassembled WGS sequence"/>
</dbReference>
<dbReference type="InterPro" id="IPR036388">
    <property type="entry name" value="WH-like_DNA-bd_sf"/>
</dbReference>
<evidence type="ECO:0000313" key="7">
    <source>
        <dbReference type="EMBL" id="MBS0031007.1"/>
    </source>
</evidence>
<keyword evidence="3" id="KW-0731">Sigma factor</keyword>
<keyword evidence="2" id="KW-0805">Transcription regulation</keyword>
<evidence type="ECO:0000256" key="3">
    <source>
        <dbReference type="ARBA" id="ARBA00023082"/>
    </source>
</evidence>
<evidence type="ECO:0000256" key="4">
    <source>
        <dbReference type="ARBA" id="ARBA00023163"/>
    </source>
</evidence>
<feature type="domain" description="RNA polymerase sigma factor 70 region 4 type 2" evidence="6">
    <location>
        <begin position="112"/>
        <end position="158"/>
    </location>
</feature>
<dbReference type="PANTHER" id="PTHR43133">
    <property type="entry name" value="RNA POLYMERASE ECF-TYPE SIGMA FACTO"/>
    <property type="match status" value="1"/>
</dbReference>
<accession>A0ABS5J8U9</accession>
<feature type="domain" description="RNA polymerase sigma-70 region 2" evidence="5">
    <location>
        <begin position="17"/>
        <end position="82"/>
    </location>
</feature>
<dbReference type="InterPro" id="IPR013324">
    <property type="entry name" value="RNA_pol_sigma_r3/r4-like"/>
</dbReference>
<comment type="similarity">
    <text evidence="1">Belongs to the sigma-70 factor family. ECF subfamily.</text>
</comment>
<dbReference type="Pfam" id="PF08281">
    <property type="entry name" value="Sigma70_r4_2"/>
    <property type="match status" value="1"/>
</dbReference>